<name>A0A484NI79_9ASTE</name>
<keyword evidence="6 7" id="KW-0472">Membrane</keyword>
<proteinExistence type="inferred from homology"/>
<feature type="transmembrane region" description="Helical" evidence="7">
    <location>
        <begin position="50"/>
        <end position="72"/>
    </location>
</feature>
<organism evidence="9 10">
    <name type="scientific">Cuscuta campestris</name>
    <dbReference type="NCBI Taxonomy" id="132261"/>
    <lineage>
        <taxon>Eukaryota</taxon>
        <taxon>Viridiplantae</taxon>
        <taxon>Streptophyta</taxon>
        <taxon>Embryophyta</taxon>
        <taxon>Tracheophyta</taxon>
        <taxon>Spermatophyta</taxon>
        <taxon>Magnoliopsida</taxon>
        <taxon>eudicotyledons</taxon>
        <taxon>Gunneridae</taxon>
        <taxon>Pentapetalae</taxon>
        <taxon>asterids</taxon>
        <taxon>lamiids</taxon>
        <taxon>Solanales</taxon>
        <taxon>Convolvulaceae</taxon>
        <taxon>Cuscuteae</taxon>
        <taxon>Cuscuta</taxon>
        <taxon>Cuscuta subgen. Grammica</taxon>
        <taxon>Cuscuta sect. Cleistogrammica</taxon>
    </lineage>
</organism>
<dbReference type="EMBL" id="OOIL02006718">
    <property type="protein sequence ID" value="VFR00813.1"/>
    <property type="molecule type" value="Genomic_DNA"/>
</dbReference>
<gene>
    <name evidence="9" type="ORF">CCAM_LOCUS42588</name>
</gene>
<dbReference type="PANTHER" id="PTHR22811">
    <property type="entry name" value="TRANSMEMBRANE EMP24 DOMAIN-CONTAINING PROTEIN"/>
    <property type="match status" value="1"/>
</dbReference>
<evidence type="ECO:0000313" key="10">
    <source>
        <dbReference type="Proteomes" id="UP000595140"/>
    </source>
</evidence>
<evidence type="ECO:0000256" key="2">
    <source>
        <dbReference type="ARBA" id="ARBA00007104"/>
    </source>
</evidence>
<evidence type="ECO:0000256" key="5">
    <source>
        <dbReference type="ARBA" id="ARBA00022989"/>
    </source>
</evidence>
<keyword evidence="3 7" id="KW-0812">Transmembrane</keyword>
<accession>A0A484NI79</accession>
<evidence type="ECO:0000259" key="8">
    <source>
        <dbReference type="Pfam" id="PF01105"/>
    </source>
</evidence>
<comment type="similarity">
    <text evidence="2">Belongs to the EMP24/GP25L family.</text>
</comment>
<comment type="subcellular location">
    <subcellularLocation>
        <location evidence="1">Membrane</location>
        <topology evidence="1">Single-pass type I membrane protein</topology>
    </subcellularLocation>
</comment>
<evidence type="ECO:0000256" key="4">
    <source>
        <dbReference type="ARBA" id="ARBA00022729"/>
    </source>
</evidence>
<dbReference type="AlphaFoldDB" id="A0A484NI79"/>
<reference evidence="9 10" key="1">
    <citation type="submission" date="2018-04" db="EMBL/GenBank/DDBJ databases">
        <authorList>
            <person name="Vogel A."/>
        </authorList>
    </citation>
    <scope>NUCLEOTIDE SEQUENCE [LARGE SCALE GENOMIC DNA]</scope>
</reference>
<feature type="domain" description="GOLD" evidence="8">
    <location>
        <begin position="35"/>
        <end position="77"/>
    </location>
</feature>
<keyword evidence="4" id="KW-0732">Signal</keyword>
<dbReference type="Pfam" id="PF01105">
    <property type="entry name" value="EMP24_GP25L"/>
    <property type="match status" value="1"/>
</dbReference>
<protein>
    <recommendedName>
        <fullName evidence="8">GOLD domain-containing protein</fullName>
    </recommendedName>
</protein>
<dbReference type="OrthoDB" id="759142at2759"/>
<dbReference type="InterPro" id="IPR009038">
    <property type="entry name" value="GOLD_dom"/>
</dbReference>
<dbReference type="Proteomes" id="UP000595140">
    <property type="component" value="Unassembled WGS sequence"/>
</dbReference>
<evidence type="ECO:0000256" key="6">
    <source>
        <dbReference type="ARBA" id="ARBA00023136"/>
    </source>
</evidence>
<sequence>MFFSINPPSPSLLLGTCGTLDWTIVDRLLYNNVCREAEMREVSEKTNARVAWFSIMSLGICVFVSATQLWYLRHYFQKKKLI</sequence>
<keyword evidence="5 7" id="KW-1133">Transmembrane helix</keyword>
<evidence type="ECO:0000256" key="1">
    <source>
        <dbReference type="ARBA" id="ARBA00004479"/>
    </source>
</evidence>
<keyword evidence="10" id="KW-1185">Reference proteome</keyword>
<dbReference type="GO" id="GO:0016020">
    <property type="term" value="C:membrane"/>
    <property type="evidence" value="ECO:0007669"/>
    <property type="project" value="UniProtKB-SubCell"/>
</dbReference>
<dbReference type="InterPro" id="IPR015720">
    <property type="entry name" value="Emp24-like"/>
</dbReference>
<evidence type="ECO:0000256" key="3">
    <source>
        <dbReference type="ARBA" id="ARBA00022692"/>
    </source>
</evidence>
<evidence type="ECO:0000313" key="9">
    <source>
        <dbReference type="EMBL" id="VFR00813.1"/>
    </source>
</evidence>
<evidence type="ECO:0000256" key="7">
    <source>
        <dbReference type="SAM" id="Phobius"/>
    </source>
</evidence>